<feature type="compositionally biased region" description="Basic and acidic residues" evidence="1">
    <location>
        <begin position="34"/>
        <end position="47"/>
    </location>
</feature>
<name>A0A516SKK7_9NEIS</name>
<evidence type="ECO:0000313" key="3">
    <source>
        <dbReference type="Proteomes" id="UP000317550"/>
    </source>
</evidence>
<dbReference type="KEGG" id="cari:FNU76_21250"/>
<accession>A0A516SKK7</accession>
<reference evidence="3" key="1">
    <citation type="submission" date="2019-07" db="EMBL/GenBank/DDBJ databases">
        <title>Chitinimonas sp. nov., isolated from Ny-Alesund, arctica soil.</title>
        <authorList>
            <person name="Xu Q."/>
            <person name="Peng F."/>
        </authorList>
    </citation>
    <scope>NUCLEOTIDE SEQUENCE [LARGE SCALE GENOMIC DNA]</scope>
    <source>
        <strain evidence="3">R3-44</strain>
    </source>
</reference>
<proteinExistence type="predicted"/>
<evidence type="ECO:0000313" key="2">
    <source>
        <dbReference type="EMBL" id="QDQ28679.1"/>
    </source>
</evidence>
<sequence length="151" mass="16051">MNGVVISTPVIWSGGPRAEPSDRTSASGKSALGSEHKIEIHEKKETNNSRCGENTLAGKFVNALGNIFPKGNVFEKVAGKLKVGYEKISDSFASVAKKVCLRADKNADLSPTLDSSKPSVVDGRKAGKPLTNSEIVDGIVKNGDYMKLFIS</sequence>
<dbReference type="Proteomes" id="UP000317550">
    <property type="component" value="Chromosome"/>
</dbReference>
<dbReference type="EMBL" id="CP041730">
    <property type="protein sequence ID" value="QDQ28679.1"/>
    <property type="molecule type" value="Genomic_DNA"/>
</dbReference>
<gene>
    <name evidence="2" type="ORF">FNU76_21250</name>
</gene>
<dbReference type="AlphaFoldDB" id="A0A516SKK7"/>
<organism evidence="2 3">
    <name type="scientific">Chitinimonas arctica</name>
    <dbReference type="NCBI Taxonomy" id="2594795"/>
    <lineage>
        <taxon>Bacteria</taxon>
        <taxon>Pseudomonadati</taxon>
        <taxon>Pseudomonadota</taxon>
        <taxon>Betaproteobacteria</taxon>
        <taxon>Neisseriales</taxon>
        <taxon>Chitinibacteraceae</taxon>
        <taxon>Chitinimonas</taxon>
    </lineage>
</organism>
<dbReference type="RefSeq" id="WP_144280062.1">
    <property type="nucleotide sequence ID" value="NZ_CP041730.1"/>
</dbReference>
<feature type="region of interest" description="Disordered" evidence="1">
    <location>
        <begin position="12"/>
        <end position="50"/>
    </location>
</feature>
<protein>
    <submittedName>
        <fullName evidence="2">Uncharacterized protein</fullName>
    </submittedName>
</protein>
<evidence type="ECO:0000256" key="1">
    <source>
        <dbReference type="SAM" id="MobiDB-lite"/>
    </source>
</evidence>
<keyword evidence="3" id="KW-1185">Reference proteome</keyword>